<keyword evidence="2" id="KW-1185">Reference proteome</keyword>
<evidence type="ECO:0000313" key="2">
    <source>
        <dbReference type="Proteomes" id="UP000237105"/>
    </source>
</evidence>
<organism evidence="1 2">
    <name type="scientific">Parasponia andersonii</name>
    <name type="common">Sponia andersonii</name>
    <dbReference type="NCBI Taxonomy" id="3476"/>
    <lineage>
        <taxon>Eukaryota</taxon>
        <taxon>Viridiplantae</taxon>
        <taxon>Streptophyta</taxon>
        <taxon>Embryophyta</taxon>
        <taxon>Tracheophyta</taxon>
        <taxon>Spermatophyta</taxon>
        <taxon>Magnoliopsida</taxon>
        <taxon>eudicotyledons</taxon>
        <taxon>Gunneridae</taxon>
        <taxon>Pentapetalae</taxon>
        <taxon>rosids</taxon>
        <taxon>fabids</taxon>
        <taxon>Rosales</taxon>
        <taxon>Cannabaceae</taxon>
        <taxon>Parasponia</taxon>
    </lineage>
</organism>
<dbReference type="EMBL" id="JXTB01000374">
    <property type="protein sequence ID" value="PON43319.1"/>
    <property type="molecule type" value="Genomic_DNA"/>
</dbReference>
<name>A0A2P5B3H6_PARAD</name>
<evidence type="ECO:0000313" key="1">
    <source>
        <dbReference type="EMBL" id="PON43319.1"/>
    </source>
</evidence>
<gene>
    <name evidence="1" type="ORF">PanWU01x14_275170</name>
</gene>
<protein>
    <submittedName>
        <fullName evidence="1">Uncharacterized protein</fullName>
    </submittedName>
</protein>
<sequence length="71" mass="8109">MEDFYETRQELMVWMEKLLVTLASLMDSLPPPRRHVNWSNSIGPPLRVTVALEVLGLGSKRNFKTMISCCA</sequence>
<accession>A0A2P5B3H6</accession>
<comment type="caution">
    <text evidence="1">The sequence shown here is derived from an EMBL/GenBank/DDBJ whole genome shotgun (WGS) entry which is preliminary data.</text>
</comment>
<dbReference type="AlphaFoldDB" id="A0A2P5B3H6"/>
<dbReference type="Proteomes" id="UP000237105">
    <property type="component" value="Unassembled WGS sequence"/>
</dbReference>
<reference evidence="2" key="1">
    <citation type="submission" date="2016-06" db="EMBL/GenBank/DDBJ databases">
        <title>Parallel loss of symbiosis genes in relatives of nitrogen-fixing non-legume Parasponia.</title>
        <authorList>
            <person name="Van Velzen R."/>
            <person name="Holmer R."/>
            <person name="Bu F."/>
            <person name="Rutten L."/>
            <person name="Van Zeijl A."/>
            <person name="Liu W."/>
            <person name="Santuari L."/>
            <person name="Cao Q."/>
            <person name="Sharma T."/>
            <person name="Shen D."/>
            <person name="Roswanjaya Y."/>
            <person name="Wardhani T."/>
            <person name="Kalhor M.S."/>
            <person name="Jansen J."/>
            <person name="Van den Hoogen J."/>
            <person name="Gungor B."/>
            <person name="Hartog M."/>
            <person name="Hontelez J."/>
            <person name="Verver J."/>
            <person name="Yang W.-C."/>
            <person name="Schijlen E."/>
            <person name="Repin R."/>
            <person name="Schilthuizen M."/>
            <person name="Schranz E."/>
            <person name="Heidstra R."/>
            <person name="Miyata K."/>
            <person name="Fedorova E."/>
            <person name="Kohlen W."/>
            <person name="Bisseling T."/>
            <person name="Smit S."/>
            <person name="Geurts R."/>
        </authorList>
    </citation>
    <scope>NUCLEOTIDE SEQUENCE [LARGE SCALE GENOMIC DNA]</scope>
    <source>
        <strain evidence="2">cv. WU1-14</strain>
    </source>
</reference>
<proteinExistence type="predicted"/>